<evidence type="ECO:0000313" key="1">
    <source>
        <dbReference type="EMBL" id="JAD43802.1"/>
    </source>
</evidence>
<accession>A0A0A9A9S1</accession>
<dbReference type="EMBL" id="GBRH01254093">
    <property type="protein sequence ID" value="JAD43802.1"/>
    <property type="molecule type" value="Transcribed_RNA"/>
</dbReference>
<sequence length="34" mass="3823">MHNLVCIVPKGELYLVCPLRLCIAKGELYLAHIV</sequence>
<name>A0A0A9A9S1_ARUDO</name>
<reference evidence="1" key="2">
    <citation type="journal article" date="2015" name="Data Brief">
        <title>Shoot transcriptome of the giant reed, Arundo donax.</title>
        <authorList>
            <person name="Barrero R.A."/>
            <person name="Guerrero F.D."/>
            <person name="Moolhuijzen P."/>
            <person name="Goolsby J.A."/>
            <person name="Tidwell J."/>
            <person name="Bellgard S.E."/>
            <person name="Bellgard M.I."/>
        </authorList>
    </citation>
    <scope>NUCLEOTIDE SEQUENCE</scope>
    <source>
        <tissue evidence="1">Shoot tissue taken approximately 20 cm above the soil surface</tissue>
    </source>
</reference>
<reference evidence="1" key="1">
    <citation type="submission" date="2014-09" db="EMBL/GenBank/DDBJ databases">
        <authorList>
            <person name="Magalhaes I.L.F."/>
            <person name="Oliveira U."/>
            <person name="Santos F.R."/>
            <person name="Vidigal T.H.D.A."/>
            <person name="Brescovit A.D."/>
            <person name="Santos A.J."/>
        </authorList>
    </citation>
    <scope>NUCLEOTIDE SEQUENCE</scope>
    <source>
        <tissue evidence="1">Shoot tissue taken approximately 20 cm above the soil surface</tissue>
    </source>
</reference>
<dbReference type="AlphaFoldDB" id="A0A0A9A9S1"/>
<proteinExistence type="predicted"/>
<organism evidence="1">
    <name type="scientific">Arundo donax</name>
    <name type="common">Giant reed</name>
    <name type="synonym">Donax arundinaceus</name>
    <dbReference type="NCBI Taxonomy" id="35708"/>
    <lineage>
        <taxon>Eukaryota</taxon>
        <taxon>Viridiplantae</taxon>
        <taxon>Streptophyta</taxon>
        <taxon>Embryophyta</taxon>
        <taxon>Tracheophyta</taxon>
        <taxon>Spermatophyta</taxon>
        <taxon>Magnoliopsida</taxon>
        <taxon>Liliopsida</taxon>
        <taxon>Poales</taxon>
        <taxon>Poaceae</taxon>
        <taxon>PACMAD clade</taxon>
        <taxon>Arundinoideae</taxon>
        <taxon>Arundineae</taxon>
        <taxon>Arundo</taxon>
    </lineage>
</organism>
<protein>
    <submittedName>
        <fullName evidence="1">Uncharacterized protein</fullName>
    </submittedName>
</protein>